<dbReference type="GO" id="GO:0005886">
    <property type="term" value="C:plasma membrane"/>
    <property type="evidence" value="ECO:0007669"/>
    <property type="project" value="UniProtKB-SubCell"/>
</dbReference>
<dbReference type="Gene3D" id="1.20.1740.10">
    <property type="entry name" value="Amino acid/polyamine transporter I"/>
    <property type="match status" value="1"/>
</dbReference>
<name>A0AAX1LHX0_BIFLI</name>
<dbReference type="InterPro" id="IPR002293">
    <property type="entry name" value="AA/rel_permease1"/>
</dbReference>
<evidence type="ECO:0000256" key="3">
    <source>
        <dbReference type="ARBA" id="ARBA00022692"/>
    </source>
</evidence>
<keyword evidence="2" id="KW-1003">Cell membrane</keyword>
<evidence type="ECO:0000256" key="6">
    <source>
        <dbReference type="SAM" id="Phobius"/>
    </source>
</evidence>
<dbReference type="Pfam" id="PF13520">
    <property type="entry name" value="AA_permease_2"/>
    <property type="match status" value="1"/>
</dbReference>
<dbReference type="RefSeq" id="WP_060620811.1">
    <property type="nucleotide sequence ID" value="NZ_BCYF01000058.1"/>
</dbReference>
<gene>
    <name evidence="7" type="ORF">BLI009_06330</name>
</gene>
<evidence type="ECO:0000313" key="7">
    <source>
        <dbReference type="EMBL" id="QSP96708.1"/>
    </source>
</evidence>
<comment type="subcellular location">
    <subcellularLocation>
        <location evidence="1">Cell membrane</location>
        <topology evidence="1">Multi-pass membrane protein</topology>
    </subcellularLocation>
</comment>
<protein>
    <submittedName>
        <fullName evidence="7">APC family permease</fullName>
    </submittedName>
</protein>
<accession>A0AAX1LHX0</accession>
<evidence type="ECO:0000256" key="4">
    <source>
        <dbReference type="ARBA" id="ARBA00022989"/>
    </source>
</evidence>
<dbReference type="AlphaFoldDB" id="A0AAX1LHX0"/>
<evidence type="ECO:0000256" key="5">
    <source>
        <dbReference type="ARBA" id="ARBA00023136"/>
    </source>
</evidence>
<dbReference type="InterPro" id="IPR050367">
    <property type="entry name" value="APC_superfamily"/>
</dbReference>
<keyword evidence="5 6" id="KW-0472">Membrane</keyword>
<dbReference type="GO" id="GO:0022857">
    <property type="term" value="F:transmembrane transporter activity"/>
    <property type="evidence" value="ECO:0007669"/>
    <property type="project" value="InterPro"/>
</dbReference>
<dbReference type="Proteomes" id="UP000663618">
    <property type="component" value="Chromosome"/>
</dbReference>
<dbReference type="PANTHER" id="PTHR42770:SF7">
    <property type="entry name" value="MEMBRANE PROTEIN"/>
    <property type="match status" value="1"/>
</dbReference>
<keyword evidence="3 6" id="KW-0812">Transmembrane</keyword>
<evidence type="ECO:0000256" key="2">
    <source>
        <dbReference type="ARBA" id="ARBA00022475"/>
    </source>
</evidence>
<organism evidence="7 8">
    <name type="scientific">Bifidobacterium longum subsp. infantis</name>
    <dbReference type="NCBI Taxonomy" id="1682"/>
    <lineage>
        <taxon>Bacteria</taxon>
        <taxon>Bacillati</taxon>
        <taxon>Actinomycetota</taxon>
        <taxon>Actinomycetes</taxon>
        <taxon>Bifidobacteriales</taxon>
        <taxon>Bifidobacteriaceae</taxon>
        <taxon>Bifidobacterium</taxon>
    </lineage>
</organism>
<keyword evidence="4 6" id="KW-1133">Transmembrane helix</keyword>
<feature type="transmembrane region" description="Helical" evidence="6">
    <location>
        <begin position="113"/>
        <end position="129"/>
    </location>
</feature>
<reference evidence="7" key="1">
    <citation type="submission" date="2021-03" db="EMBL/GenBank/DDBJ databases">
        <title>Genome sequencing of Bifidobacterium longum subsp. infantis JCM 7009.</title>
        <authorList>
            <person name="Kim J."/>
        </authorList>
    </citation>
    <scope>NUCLEOTIDE SEQUENCE</scope>
    <source>
        <strain evidence="7">JCM 7009</strain>
    </source>
</reference>
<feature type="transmembrane region" description="Helical" evidence="6">
    <location>
        <begin position="135"/>
        <end position="153"/>
    </location>
</feature>
<feature type="transmembrane region" description="Helical" evidence="6">
    <location>
        <begin position="65"/>
        <end position="92"/>
    </location>
</feature>
<evidence type="ECO:0000313" key="8">
    <source>
        <dbReference type="Proteomes" id="UP000663618"/>
    </source>
</evidence>
<feature type="transmembrane region" description="Helical" evidence="6">
    <location>
        <begin position="14"/>
        <end position="35"/>
    </location>
</feature>
<proteinExistence type="predicted"/>
<evidence type="ECO:0000256" key="1">
    <source>
        <dbReference type="ARBA" id="ARBA00004651"/>
    </source>
</evidence>
<dbReference type="EMBL" id="CP071248">
    <property type="protein sequence ID" value="QSP96708.1"/>
    <property type="molecule type" value="Genomic_DNA"/>
</dbReference>
<dbReference type="PANTHER" id="PTHR42770">
    <property type="entry name" value="AMINO ACID TRANSPORTER-RELATED"/>
    <property type="match status" value="1"/>
</dbReference>
<sequence>MGLDDSDHRRHHHYFRIITSILIIGVIFVVLTFLAGSVQPDYTKIDPNSGFLDILGIVGGKPLQLYASIVVVLSFSLASGEECITSVSRILYAVGRDGILPRRFGKLNDKTHTPVVAPLIGTGVSVWIFTGLGPLAWSVGTVWLVVGLIIIAIRTGFFRKKLGASENLQEYFA</sequence>